<comment type="caution">
    <text evidence="1">The sequence shown here is derived from an EMBL/GenBank/DDBJ whole genome shotgun (WGS) entry which is preliminary data.</text>
</comment>
<dbReference type="AlphaFoldDB" id="A0A699GYK1"/>
<proteinExistence type="predicted"/>
<accession>A0A699GYK1</accession>
<organism evidence="1">
    <name type="scientific">Tanacetum cinerariifolium</name>
    <name type="common">Dalmatian daisy</name>
    <name type="synonym">Chrysanthemum cinerariifolium</name>
    <dbReference type="NCBI Taxonomy" id="118510"/>
    <lineage>
        <taxon>Eukaryota</taxon>
        <taxon>Viridiplantae</taxon>
        <taxon>Streptophyta</taxon>
        <taxon>Embryophyta</taxon>
        <taxon>Tracheophyta</taxon>
        <taxon>Spermatophyta</taxon>
        <taxon>Magnoliopsida</taxon>
        <taxon>eudicotyledons</taxon>
        <taxon>Gunneridae</taxon>
        <taxon>Pentapetalae</taxon>
        <taxon>asterids</taxon>
        <taxon>campanulids</taxon>
        <taxon>Asterales</taxon>
        <taxon>Asteraceae</taxon>
        <taxon>Asteroideae</taxon>
        <taxon>Anthemideae</taxon>
        <taxon>Anthemidinae</taxon>
        <taxon>Tanacetum</taxon>
    </lineage>
</organism>
<gene>
    <name evidence="1" type="ORF">Tci_253965</name>
</gene>
<reference evidence="1" key="1">
    <citation type="journal article" date="2019" name="Sci. Rep.">
        <title>Draft genome of Tanacetum cinerariifolium, the natural source of mosquito coil.</title>
        <authorList>
            <person name="Yamashiro T."/>
            <person name="Shiraishi A."/>
            <person name="Satake H."/>
            <person name="Nakayama K."/>
        </authorList>
    </citation>
    <scope>NUCLEOTIDE SEQUENCE</scope>
</reference>
<sequence>MTKVNVVLNALIWSIVLRKSKPVFVTATRLVSAAVPKIMVTKPRHAYSLNTKSNSIIRRHNTRSQSSKTSNSSLKVTAAKAQVHMTWNMYYLSDFQELNGGYVAFGGNPKGGKILGKGKIKTDFKLPDESQVLLRVPRENNIYNVNLKDIVPSGDLTCLFAKATIDESNLWHRS</sequence>
<name>A0A699GYK1_TANCI</name>
<dbReference type="EMBL" id="BKCJ010075472">
    <property type="protein sequence ID" value="GEW81989.1"/>
    <property type="molecule type" value="Genomic_DNA"/>
</dbReference>
<protein>
    <submittedName>
        <fullName evidence="1">Uncharacterized protein</fullName>
    </submittedName>
</protein>
<evidence type="ECO:0000313" key="1">
    <source>
        <dbReference type="EMBL" id="GEW81989.1"/>
    </source>
</evidence>